<organism evidence="1 2">
    <name type="scientific">Ewingella americana</name>
    <dbReference type="NCBI Taxonomy" id="41202"/>
    <lineage>
        <taxon>Bacteria</taxon>
        <taxon>Pseudomonadati</taxon>
        <taxon>Pseudomonadota</taxon>
        <taxon>Gammaproteobacteria</taxon>
        <taxon>Enterobacterales</taxon>
        <taxon>Yersiniaceae</taxon>
        <taxon>Ewingella</taxon>
    </lineage>
</organism>
<reference evidence="1 2" key="1">
    <citation type="journal article" date="2019" name="Environ. Microbiol.">
        <title>Species interactions and distinct microbial communities in high Arctic permafrost affected cryosols are associated with the CH4 and CO2 gas fluxes.</title>
        <authorList>
            <person name="Altshuler I."/>
            <person name="Hamel J."/>
            <person name="Turney S."/>
            <person name="Magnuson E."/>
            <person name="Levesque R."/>
            <person name="Greer C."/>
            <person name="Whyte L.G."/>
        </authorList>
    </citation>
    <scope>NUCLEOTIDE SEQUENCE [LARGE SCALE GENOMIC DNA]</scope>
    <source>
        <strain evidence="1 2">E4</strain>
    </source>
</reference>
<dbReference type="RefSeq" id="WP_140476016.1">
    <property type="nucleotide sequence ID" value="NZ_RCZD01000023.1"/>
</dbReference>
<dbReference type="AlphaFoldDB" id="A0A502FUP1"/>
<dbReference type="EMBL" id="RCZD01000023">
    <property type="protein sequence ID" value="TPG53337.1"/>
    <property type="molecule type" value="Genomic_DNA"/>
</dbReference>
<dbReference type="PIRSF" id="PIRSF029208">
    <property type="entry name" value="Phage_tail_GPU"/>
    <property type="match status" value="1"/>
</dbReference>
<comment type="caution">
    <text evidence="1">The sequence shown here is derived from an EMBL/GenBank/DDBJ whole genome shotgun (WGS) entry which is preliminary data.</text>
</comment>
<dbReference type="OrthoDB" id="1550902at2"/>
<evidence type="ECO:0000313" key="1">
    <source>
        <dbReference type="EMBL" id="TPG53337.1"/>
    </source>
</evidence>
<evidence type="ECO:0000313" key="2">
    <source>
        <dbReference type="Proteomes" id="UP000317663"/>
    </source>
</evidence>
<dbReference type="Proteomes" id="UP000317663">
    <property type="component" value="Unassembled WGS sequence"/>
</dbReference>
<sequence length="159" mass="17747">MMMTLGLFVFKLRTLPYQTLDRDVKYSWAENSRIGQRPISQYLGLGTETIALAGQLLPELTGGLRYLQILQNMADSGRAWPLIEGSGTIYGMFVVQNIHHNNAQLNADGRARSVNFTLTLKRVDESYSAMFADLQDQAYGLYEKASSAVKQFYPGGISL</sequence>
<dbReference type="InterPro" id="IPR009734">
    <property type="entry name" value="Myoviridae_GpU"/>
</dbReference>
<accession>A0A502FUP1</accession>
<dbReference type="InterPro" id="IPR016912">
    <property type="entry name" value="Phage_P2_GpU"/>
</dbReference>
<gene>
    <name evidence="1" type="ORF">EAH77_24655</name>
</gene>
<dbReference type="Pfam" id="PF06995">
    <property type="entry name" value="Phage_P2_GpU"/>
    <property type="match status" value="1"/>
</dbReference>
<protein>
    <submittedName>
        <fullName evidence="1">Phage tail protein</fullName>
    </submittedName>
</protein>
<name>A0A502FUP1_9GAMM</name>
<proteinExistence type="predicted"/>
<keyword evidence="2" id="KW-1185">Reference proteome</keyword>